<evidence type="ECO:0000313" key="6">
    <source>
        <dbReference type="EMBL" id="SVE07504.1"/>
    </source>
</evidence>
<dbReference type="AlphaFoldDB" id="A0A383AIL6"/>
<accession>A0A383AIL6</accession>
<dbReference type="Gene3D" id="3.30.230.10">
    <property type="match status" value="1"/>
</dbReference>
<reference evidence="6" key="1">
    <citation type="submission" date="2018-05" db="EMBL/GenBank/DDBJ databases">
        <authorList>
            <person name="Lanie J.A."/>
            <person name="Ng W.-L."/>
            <person name="Kazmierczak K.M."/>
            <person name="Andrzejewski T.M."/>
            <person name="Davidsen T.M."/>
            <person name="Wayne K.J."/>
            <person name="Tettelin H."/>
            <person name="Glass J.I."/>
            <person name="Rusch D."/>
            <person name="Podicherti R."/>
            <person name="Tsui H.-C.T."/>
            <person name="Winkler M.E."/>
        </authorList>
    </citation>
    <scope>NUCLEOTIDE SEQUENCE</scope>
</reference>
<evidence type="ECO:0000256" key="1">
    <source>
        <dbReference type="ARBA" id="ARBA00022679"/>
    </source>
</evidence>
<evidence type="ECO:0000256" key="4">
    <source>
        <dbReference type="ARBA" id="ARBA00022840"/>
    </source>
</evidence>
<dbReference type="InterPro" id="IPR014721">
    <property type="entry name" value="Ribsml_uS5_D2-typ_fold_subgr"/>
</dbReference>
<dbReference type="EMBL" id="UINC01192382">
    <property type="protein sequence ID" value="SVE07504.1"/>
    <property type="molecule type" value="Genomic_DNA"/>
</dbReference>
<dbReference type="Pfam" id="PF00288">
    <property type="entry name" value="GHMP_kinases_N"/>
    <property type="match status" value="1"/>
</dbReference>
<dbReference type="SUPFAM" id="SSF54211">
    <property type="entry name" value="Ribosomal protein S5 domain 2-like"/>
    <property type="match status" value="1"/>
</dbReference>
<feature type="non-terminal residue" evidence="6">
    <location>
        <position position="89"/>
    </location>
</feature>
<feature type="domain" description="GHMP kinase N-terminal" evidence="5">
    <location>
        <begin position="47"/>
        <end position="89"/>
    </location>
</feature>
<dbReference type="GO" id="GO:0005524">
    <property type="term" value="F:ATP binding"/>
    <property type="evidence" value="ECO:0007669"/>
    <property type="project" value="UniProtKB-KW"/>
</dbReference>
<dbReference type="GO" id="GO:0050515">
    <property type="term" value="F:4-(cytidine 5'-diphospho)-2-C-methyl-D-erythritol kinase activity"/>
    <property type="evidence" value="ECO:0007669"/>
    <property type="project" value="TreeGrafter"/>
</dbReference>
<evidence type="ECO:0000256" key="3">
    <source>
        <dbReference type="ARBA" id="ARBA00022777"/>
    </source>
</evidence>
<feature type="non-terminal residue" evidence="6">
    <location>
        <position position="1"/>
    </location>
</feature>
<protein>
    <recommendedName>
        <fullName evidence="5">GHMP kinase N-terminal domain-containing protein</fullName>
    </recommendedName>
</protein>
<gene>
    <name evidence="6" type="ORF">METZ01_LOCUS460358</name>
</gene>
<keyword evidence="2" id="KW-0547">Nucleotide-binding</keyword>
<sequence>VGRHQDGLHELQTLFQLLDFGDALDFEATGDGRIARVGGTQLPDDDLCIRAARSLQRASGTHLGARIHLTKRIPVGAGLGGGSSDAATV</sequence>
<dbReference type="PANTHER" id="PTHR43527">
    <property type="entry name" value="4-DIPHOSPHOCYTIDYL-2-C-METHYL-D-ERYTHRITOL KINASE, CHLOROPLASTIC"/>
    <property type="match status" value="1"/>
</dbReference>
<evidence type="ECO:0000256" key="2">
    <source>
        <dbReference type="ARBA" id="ARBA00022741"/>
    </source>
</evidence>
<dbReference type="InterPro" id="IPR020568">
    <property type="entry name" value="Ribosomal_Su5_D2-typ_SF"/>
</dbReference>
<evidence type="ECO:0000259" key="5">
    <source>
        <dbReference type="Pfam" id="PF00288"/>
    </source>
</evidence>
<proteinExistence type="predicted"/>
<keyword evidence="1" id="KW-0808">Transferase</keyword>
<dbReference type="InterPro" id="IPR006204">
    <property type="entry name" value="GHMP_kinase_N_dom"/>
</dbReference>
<name>A0A383AIL6_9ZZZZ</name>
<keyword evidence="3" id="KW-0418">Kinase</keyword>
<keyword evidence="4" id="KW-0067">ATP-binding</keyword>
<dbReference type="PANTHER" id="PTHR43527:SF2">
    <property type="entry name" value="4-DIPHOSPHOCYTIDYL-2-C-METHYL-D-ERYTHRITOL KINASE, CHLOROPLASTIC"/>
    <property type="match status" value="1"/>
</dbReference>
<organism evidence="6">
    <name type="scientific">marine metagenome</name>
    <dbReference type="NCBI Taxonomy" id="408172"/>
    <lineage>
        <taxon>unclassified sequences</taxon>
        <taxon>metagenomes</taxon>
        <taxon>ecological metagenomes</taxon>
    </lineage>
</organism>